<evidence type="ECO:0000313" key="3">
    <source>
        <dbReference type="Proteomes" id="UP000518752"/>
    </source>
</evidence>
<feature type="region of interest" description="Disordered" evidence="1">
    <location>
        <begin position="177"/>
        <end position="212"/>
    </location>
</feature>
<protein>
    <submittedName>
        <fullName evidence="2">Uncharacterized protein</fullName>
    </submittedName>
</protein>
<feature type="compositionally biased region" description="Basic residues" evidence="1">
    <location>
        <begin position="177"/>
        <end position="188"/>
    </location>
</feature>
<gene>
    <name evidence="2" type="ORF">D9757_006240</name>
</gene>
<reference evidence="2 3" key="1">
    <citation type="journal article" date="2020" name="ISME J.">
        <title>Uncovering the hidden diversity of litter-decomposition mechanisms in mushroom-forming fungi.</title>
        <authorList>
            <person name="Floudas D."/>
            <person name="Bentzer J."/>
            <person name="Ahren D."/>
            <person name="Johansson T."/>
            <person name="Persson P."/>
            <person name="Tunlid A."/>
        </authorList>
    </citation>
    <scope>NUCLEOTIDE SEQUENCE [LARGE SCALE GENOMIC DNA]</scope>
    <source>
        <strain evidence="2 3">CBS 406.79</strain>
    </source>
</reference>
<feature type="region of interest" description="Disordered" evidence="1">
    <location>
        <begin position="45"/>
        <end position="68"/>
    </location>
</feature>
<name>A0A8H5HJV6_9AGAR</name>
<dbReference type="Proteomes" id="UP000518752">
    <property type="component" value="Unassembled WGS sequence"/>
</dbReference>
<keyword evidence="3" id="KW-1185">Reference proteome</keyword>
<evidence type="ECO:0000313" key="2">
    <source>
        <dbReference type="EMBL" id="KAF5384693.1"/>
    </source>
</evidence>
<organism evidence="2 3">
    <name type="scientific">Collybiopsis confluens</name>
    <dbReference type="NCBI Taxonomy" id="2823264"/>
    <lineage>
        <taxon>Eukaryota</taxon>
        <taxon>Fungi</taxon>
        <taxon>Dikarya</taxon>
        <taxon>Basidiomycota</taxon>
        <taxon>Agaricomycotina</taxon>
        <taxon>Agaricomycetes</taxon>
        <taxon>Agaricomycetidae</taxon>
        <taxon>Agaricales</taxon>
        <taxon>Marasmiineae</taxon>
        <taxon>Omphalotaceae</taxon>
        <taxon>Collybiopsis</taxon>
    </lineage>
</organism>
<accession>A0A8H5HJV6</accession>
<feature type="compositionally biased region" description="Basic and acidic residues" evidence="1">
    <location>
        <begin position="189"/>
        <end position="203"/>
    </location>
</feature>
<dbReference type="AlphaFoldDB" id="A0A8H5HJV6"/>
<evidence type="ECO:0000256" key="1">
    <source>
        <dbReference type="SAM" id="MobiDB-lite"/>
    </source>
</evidence>
<comment type="caution">
    <text evidence="2">The sequence shown here is derived from an EMBL/GenBank/DDBJ whole genome shotgun (WGS) entry which is preliminary data.</text>
</comment>
<proteinExistence type="predicted"/>
<sequence>MASSESSEVSIRITRTGKMTHWITYALKCLEEEEKRPIIVHTLPRYSKDPAGSNESLERPDPSKNASKIANSLITTPRLISVIEIIKREYLNSLDKKRSTRVIGLHQYNEIGSLEELSPVDSPAQATEEQRMEKIAMALEGKNFPQQRQSPYMKITLSVDELPQLVKKGATYQKPLRRTLSRAAKKRVKADQKKLAQENDEALKSVGADVES</sequence>
<dbReference type="EMBL" id="JAACJN010000041">
    <property type="protein sequence ID" value="KAF5384693.1"/>
    <property type="molecule type" value="Genomic_DNA"/>
</dbReference>
<dbReference type="OrthoDB" id="424402at2759"/>